<organism evidence="2 3">
    <name type="scientific">Lynx pardinus</name>
    <name type="common">Iberian lynx</name>
    <name type="synonym">Felis pardina</name>
    <dbReference type="NCBI Taxonomy" id="191816"/>
    <lineage>
        <taxon>Eukaryota</taxon>
        <taxon>Metazoa</taxon>
        <taxon>Chordata</taxon>
        <taxon>Craniata</taxon>
        <taxon>Vertebrata</taxon>
        <taxon>Euteleostomi</taxon>
        <taxon>Mammalia</taxon>
        <taxon>Eutheria</taxon>
        <taxon>Laurasiatheria</taxon>
        <taxon>Carnivora</taxon>
        <taxon>Feliformia</taxon>
        <taxon>Felidae</taxon>
        <taxon>Felinae</taxon>
        <taxon>Lynx</taxon>
    </lineage>
</organism>
<evidence type="ECO:0000313" key="2">
    <source>
        <dbReference type="EMBL" id="VFV33637.1"/>
    </source>
</evidence>
<reference evidence="2 3" key="1">
    <citation type="submission" date="2019-01" db="EMBL/GenBank/DDBJ databases">
        <authorList>
            <person name="Alioto T."/>
            <person name="Alioto T."/>
        </authorList>
    </citation>
    <scope>NUCLEOTIDE SEQUENCE [LARGE SCALE GENOMIC DNA]</scope>
</reference>
<evidence type="ECO:0000313" key="3">
    <source>
        <dbReference type="Proteomes" id="UP000386466"/>
    </source>
</evidence>
<gene>
    <name evidence="2" type="ORF">LYPA_23C001293</name>
</gene>
<dbReference type="Gene3D" id="3.40.1380.20">
    <property type="entry name" value="Pyruvate kinase, C-terminal domain"/>
    <property type="match status" value="1"/>
</dbReference>
<dbReference type="InterPro" id="IPR015795">
    <property type="entry name" value="Pyrv_Knase_C"/>
</dbReference>
<dbReference type="InterPro" id="IPR036918">
    <property type="entry name" value="Pyrv_Knase_C_sf"/>
</dbReference>
<feature type="non-terminal residue" evidence="2">
    <location>
        <position position="1"/>
    </location>
</feature>
<keyword evidence="3" id="KW-1185">Reference proteome</keyword>
<sequence>ETFSTSCSSAQLLSRYRPRAMVIAVTRSAQAARQAHLFRGVFPVLYSKPPEAIWADDVDHRVQFGIESGEPPRFPPHPALGLCHQAP</sequence>
<dbReference type="AlphaFoldDB" id="A0A485NM14"/>
<dbReference type="EMBL" id="CAAGRJ010018274">
    <property type="protein sequence ID" value="VFV33637.1"/>
    <property type="molecule type" value="Genomic_DNA"/>
</dbReference>
<dbReference type="Pfam" id="PF02887">
    <property type="entry name" value="PK_C"/>
    <property type="match status" value="1"/>
</dbReference>
<dbReference type="SUPFAM" id="SSF52935">
    <property type="entry name" value="PK C-terminal domain-like"/>
    <property type="match status" value="1"/>
</dbReference>
<name>A0A485NM14_LYNPA</name>
<protein>
    <recommendedName>
        <fullName evidence="1">Pyruvate kinase C-terminal domain-containing protein</fullName>
    </recommendedName>
</protein>
<proteinExistence type="predicted"/>
<dbReference type="Proteomes" id="UP000386466">
    <property type="component" value="Unassembled WGS sequence"/>
</dbReference>
<evidence type="ECO:0000259" key="1">
    <source>
        <dbReference type="Pfam" id="PF02887"/>
    </source>
</evidence>
<feature type="domain" description="Pyruvate kinase C-terminal" evidence="1">
    <location>
        <begin position="2"/>
        <end position="67"/>
    </location>
</feature>
<accession>A0A485NM14</accession>
<feature type="non-terminal residue" evidence="2">
    <location>
        <position position="87"/>
    </location>
</feature>